<sequence>MLKIFRKNFVFKLVLGLFLFTALSLFLLPPAQAKPRLGKEQIKVIMIGDRLVDIAYNLGVVPEAMAIRCSWPAASNQLSTVRHLGCPKRVTVKKKGVVAKVARKRGIKKIMVEKSKNFCLYRPEMDPMKILPLLEGKGFEVQVVDFSQGIESAIRQTAKLVNREEKAEELIRTYKRVLQKFQSKMPETKLNKKVLVLNGIVQKGTGKAFIQVLAPNGYEDRFFLKPMGCTNVGNLIKPEGAKVKKGVFPLQRLKKIGKSNPDIIIITGKAFAVQNALYKALKKNPSLSEVPAIKNHEIYSLPRYIDSSVIEYPQILRLWTRALYK</sequence>
<proteinExistence type="predicted"/>
<evidence type="ECO:0000259" key="1">
    <source>
        <dbReference type="PROSITE" id="PS50983"/>
    </source>
</evidence>
<gene>
    <name evidence="2" type="ORF">H8E80_07955</name>
</gene>
<dbReference type="EMBL" id="JACNLL010000072">
    <property type="protein sequence ID" value="MBC8199960.1"/>
    <property type="molecule type" value="Genomic_DNA"/>
</dbReference>
<dbReference type="SUPFAM" id="SSF53807">
    <property type="entry name" value="Helical backbone' metal receptor"/>
    <property type="match status" value="1"/>
</dbReference>
<organism evidence="2 3">
    <name type="scientific">Candidatus Desulfaltia bathyphila</name>
    <dbReference type="NCBI Taxonomy" id="2841697"/>
    <lineage>
        <taxon>Bacteria</taxon>
        <taxon>Pseudomonadati</taxon>
        <taxon>Thermodesulfobacteriota</taxon>
        <taxon>Desulfobacteria</taxon>
        <taxon>Desulfobacterales</taxon>
        <taxon>Desulfobacterales incertae sedis</taxon>
        <taxon>Candidatus Desulfaltia</taxon>
    </lineage>
</organism>
<dbReference type="InterPro" id="IPR002491">
    <property type="entry name" value="ABC_transptr_periplasmic_BD"/>
</dbReference>
<dbReference type="PANTHER" id="PTHR30535">
    <property type="entry name" value="VITAMIN B12-BINDING PROTEIN"/>
    <property type="match status" value="1"/>
</dbReference>
<dbReference type="Pfam" id="PF01497">
    <property type="entry name" value="Peripla_BP_2"/>
    <property type="match status" value="1"/>
</dbReference>
<dbReference type="AlphaFoldDB" id="A0A8J6N8J2"/>
<reference evidence="2 3" key="1">
    <citation type="submission" date="2020-08" db="EMBL/GenBank/DDBJ databases">
        <title>Bridging the membrane lipid divide: bacteria of the FCB group superphylum have the potential to synthesize archaeal ether lipids.</title>
        <authorList>
            <person name="Villanueva L."/>
            <person name="Von Meijenfeldt F.A.B."/>
            <person name="Westbye A.B."/>
            <person name="Yadav S."/>
            <person name="Hopmans E.C."/>
            <person name="Dutilh B.E."/>
            <person name="Sinninghe Damste J.S."/>
        </authorList>
    </citation>
    <scope>NUCLEOTIDE SEQUENCE [LARGE SCALE GENOMIC DNA]</scope>
    <source>
        <strain evidence="2">NIOZ-UU82</strain>
    </source>
</reference>
<dbReference type="PROSITE" id="PS50983">
    <property type="entry name" value="FE_B12_PBP"/>
    <property type="match status" value="1"/>
</dbReference>
<dbReference type="Proteomes" id="UP000603545">
    <property type="component" value="Unassembled WGS sequence"/>
</dbReference>
<comment type="caution">
    <text evidence="2">The sequence shown here is derived from an EMBL/GenBank/DDBJ whole genome shotgun (WGS) entry which is preliminary data.</text>
</comment>
<dbReference type="PANTHER" id="PTHR30535:SF34">
    <property type="entry name" value="MOLYBDATE-BINDING PROTEIN MOLA"/>
    <property type="match status" value="1"/>
</dbReference>
<name>A0A8J6N8J2_9BACT</name>
<protein>
    <submittedName>
        <fullName evidence="2">ABC transporter substrate-binding protein</fullName>
    </submittedName>
</protein>
<accession>A0A8J6N8J2</accession>
<dbReference type="InterPro" id="IPR050902">
    <property type="entry name" value="ABC_Transporter_SBP"/>
</dbReference>
<feature type="domain" description="Fe/B12 periplasmic-binding" evidence="1">
    <location>
        <begin position="43"/>
        <end position="325"/>
    </location>
</feature>
<evidence type="ECO:0000313" key="3">
    <source>
        <dbReference type="Proteomes" id="UP000603545"/>
    </source>
</evidence>
<dbReference type="Gene3D" id="3.40.50.1980">
    <property type="entry name" value="Nitrogenase molybdenum iron protein domain"/>
    <property type="match status" value="1"/>
</dbReference>
<evidence type="ECO:0000313" key="2">
    <source>
        <dbReference type="EMBL" id="MBC8199960.1"/>
    </source>
</evidence>